<keyword evidence="3" id="KW-1185">Reference proteome</keyword>
<dbReference type="InParanoid" id="D6RM69"/>
<name>D6RM69_COPC7</name>
<dbReference type="KEGG" id="cci:CC1G_14334"/>
<dbReference type="AlphaFoldDB" id="D6RM69"/>
<organism evidence="2 3">
    <name type="scientific">Coprinopsis cinerea (strain Okayama-7 / 130 / ATCC MYA-4618 / FGSC 9003)</name>
    <name type="common">Inky cap fungus</name>
    <name type="synonym">Hormographiella aspergillata</name>
    <dbReference type="NCBI Taxonomy" id="240176"/>
    <lineage>
        <taxon>Eukaryota</taxon>
        <taxon>Fungi</taxon>
        <taxon>Dikarya</taxon>
        <taxon>Basidiomycota</taxon>
        <taxon>Agaricomycotina</taxon>
        <taxon>Agaricomycetes</taxon>
        <taxon>Agaricomycetidae</taxon>
        <taxon>Agaricales</taxon>
        <taxon>Agaricineae</taxon>
        <taxon>Psathyrellaceae</taxon>
        <taxon>Coprinopsis</taxon>
    </lineage>
</organism>
<protein>
    <submittedName>
        <fullName evidence="2">Uncharacterized protein</fullName>
    </submittedName>
</protein>
<comment type="caution">
    <text evidence="2">The sequence shown here is derived from an EMBL/GenBank/DDBJ whole genome shotgun (WGS) entry which is preliminary data.</text>
</comment>
<dbReference type="GeneID" id="9380287"/>
<gene>
    <name evidence="2" type="ORF">CC1G_14334</name>
</gene>
<feature type="compositionally biased region" description="Basic and acidic residues" evidence="1">
    <location>
        <begin position="208"/>
        <end position="223"/>
    </location>
</feature>
<feature type="compositionally biased region" description="Polar residues" evidence="1">
    <location>
        <begin position="224"/>
        <end position="234"/>
    </location>
</feature>
<reference evidence="2 3" key="1">
    <citation type="journal article" date="2010" name="Proc. Natl. Acad. Sci. U.S.A.">
        <title>Insights into evolution of multicellular fungi from the assembled chromosomes of the mushroom Coprinopsis cinerea (Coprinus cinereus).</title>
        <authorList>
            <person name="Stajich J.E."/>
            <person name="Wilke S.K."/>
            <person name="Ahren D."/>
            <person name="Au C.H."/>
            <person name="Birren B.W."/>
            <person name="Borodovsky M."/>
            <person name="Burns C."/>
            <person name="Canback B."/>
            <person name="Casselton L.A."/>
            <person name="Cheng C.K."/>
            <person name="Deng J."/>
            <person name="Dietrich F.S."/>
            <person name="Fargo D.C."/>
            <person name="Farman M.L."/>
            <person name="Gathman A.C."/>
            <person name="Goldberg J."/>
            <person name="Guigo R."/>
            <person name="Hoegger P.J."/>
            <person name="Hooker J.B."/>
            <person name="Huggins A."/>
            <person name="James T.Y."/>
            <person name="Kamada T."/>
            <person name="Kilaru S."/>
            <person name="Kodira C."/>
            <person name="Kues U."/>
            <person name="Kupfer D."/>
            <person name="Kwan H.S."/>
            <person name="Lomsadze A."/>
            <person name="Li W."/>
            <person name="Lilly W.W."/>
            <person name="Ma L.J."/>
            <person name="Mackey A.J."/>
            <person name="Manning G."/>
            <person name="Martin F."/>
            <person name="Muraguchi H."/>
            <person name="Natvig D.O."/>
            <person name="Palmerini H."/>
            <person name="Ramesh M.A."/>
            <person name="Rehmeyer C.J."/>
            <person name="Roe B.A."/>
            <person name="Shenoy N."/>
            <person name="Stanke M."/>
            <person name="Ter-Hovhannisyan V."/>
            <person name="Tunlid A."/>
            <person name="Velagapudi R."/>
            <person name="Vision T.J."/>
            <person name="Zeng Q."/>
            <person name="Zolan M.E."/>
            <person name="Pukkila P.J."/>
        </authorList>
    </citation>
    <scope>NUCLEOTIDE SEQUENCE [LARGE SCALE GENOMIC DNA]</scope>
    <source>
        <strain evidence="3">Okayama-7 / 130 / ATCC MYA-4618 / FGSC 9003</strain>
    </source>
</reference>
<proteinExistence type="predicted"/>
<dbReference type="VEuPathDB" id="FungiDB:CC1G_14334"/>
<dbReference type="Proteomes" id="UP000001861">
    <property type="component" value="Unassembled WGS sequence"/>
</dbReference>
<accession>D6RM69</accession>
<evidence type="ECO:0000313" key="3">
    <source>
        <dbReference type="Proteomes" id="UP000001861"/>
    </source>
</evidence>
<dbReference type="RefSeq" id="XP_002911338.1">
    <property type="nucleotide sequence ID" value="XM_002911292.1"/>
</dbReference>
<evidence type="ECO:0000256" key="1">
    <source>
        <dbReference type="SAM" id="MobiDB-lite"/>
    </source>
</evidence>
<dbReference type="eggNOG" id="ENOG502RBNJ">
    <property type="taxonomic scope" value="Eukaryota"/>
</dbReference>
<evidence type="ECO:0000313" key="2">
    <source>
        <dbReference type="EMBL" id="EFI27844.1"/>
    </source>
</evidence>
<feature type="compositionally biased region" description="Polar residues" evidence="1">
    <location>
        <begin position="242"/>
        <end position="254"/>
    </location>
</feature>
<dbReference type="OrthoDB" id="3010608at2759"/>
<dbReference type="EMBL" id="AACS02000004">
    <property type="protein sequence ID" value="EFI27844.1"/>
    <property type="molecule type" value="Genomic_DNA"/>
</dbReference>
<feature type="region of interest" description="Disordered" evidence="1">
    <location>
        <begin position="208"/>
        <end position="256"/>
    </location>
</feature>
<dbReference type="HOGENOM" id="CLU_548608_0_0_1"/>
<sequence>MNDMALTPEQERKVTHIKCDNCRVCMLQGKMARCHSTSYPGLAAWKPLPPDYRTAYEGYFVYGFPLSEKKAKRILKRLRCPPSIPDRLFMHAVEITRQLELGAKLKHALTYTIVKADAQSEEEGMAFDQDGKRAVDILALGCTKNRKLYHHRRPTPKQMEILEDFLGEPRWFETLQPKSEYQTFFFNDLPSAYISTSSNIEPYPAAMEHETTVREAQSKEHANTSDNSLGSAGQATPEKDQVTPSPRTTTLTPEQQRKVAHIKCDTCRSCGKIPPCHSPSYPGLATWKPLPPDYQTAYEGYFIYGFPVCERKAKKILKRLRLPPSTPDRLFLNAAEIIRRLELGAKLEHGLKFTTVKADAQSEEEGMAYDQDGKRAVKMKKRQVEADRKKAEANLFKEVARKQKQQDRLAALEVTSRKLVLDESEIQKLTKDQLNEQLDYHRNAEKGLPDIPQEVRVPLKSKMTTNAMRKEVLIRAAIRYRARNGPQNDTPPLDIPR</sequence>